<accession>A0A2V1ALE0</accession>
<feature type="chain" id="PRO_5015941095" evidence="2">
    <location>
        <begin position="19"/>
        <end position="182"/>
    </location>
</feature>
<dbReference type="Proteomes" id="UP000244406">
    <property type="component" value="Unassembled WGS sequence"/>
</dbReference>
<dbReference type="AlphaFoldDB" id="A0A2V1ALE0"/>
<sequence>MKLSSPLALAASAALVSADSSISGSSTWTWTTVVTNNGMTYTKTGADLYTGQATTEPTAGTFTTSIIKGSFTKIMTNTYGQATTISSHQIISGPDETYTKPLVQVLHTTEVSSFLSSHSSHLSAASKAAEDVSKNGGSKSSTSESSSSGSSDSSDSSSSAGGAAALRNGAIGGVAIAAVMLL</sequence>
<dbReference type="GeneID" id="37001516"/>
<proteinExistence type="predicted"/>
<feature type="signal peptide" evidence="2">
    <location>
        <begin position="1"/>
        <end position="18"/>
    </location>
</feature>
<gene>
    <name evidence="3" type="ORF">CXQ87_001516</name>
</gene>
<keyword evidence="2" id="KW-0732">Signal</keyword>
<dbReference type="RefSeq" id="XP_025339525.1">
    <property type="nucleotide sequence ID" value="XM_025480052.1"/>
</dbReference>
<protein>
    <submittedName>
        <fullName evidence="3">Uncharacterized protein</fullName>
    </submittedName>
</protein>
<comment type="caution">
    <text evidence="3">The sequence shown here is derived from an EMBL/GenBank/DDBJ whole genome shotgun (WGS) entry which is preliminary data.</text>
</comment>
<name>A0A2V1ALE0_9ASCO</name>
<evidence type="ECO:0000256" key="2">
    <source>
        <dbReference type="SAM" id="SignalP"/>
    </source>
</evidence>
<feature type="region of interest" description="Disordered" evidence="1">
    <location>
        <begin position="126"/>
        <end position="162"/>
    </location>
</feature>
<dbReference type="EMBL" id="PKFP01000008">
    <property type="protein sequence ID" value="PVH18585.1"/>
    <property type="molecule type" value="Genomic_DNA"/>
</dbReference>
<keyword evidence="4" id="KW-1185">Reference proteome</keyword>
<evidence type="ECO:0000256" key="1">
    <source>
        <dbReference type="SAM" id="MobiDB-lite"/>
    </source>
</evidence>
<dbReference type="VEuPathDB" id="FungiDB:CXQ87_001516"/>
<evidence type="ECO:0000313" key="3">
    <source>
        <dbReference type="EMBL" id="PVH18585.1"/>
    </source>
</evidence>
<organism evidence="3 4">
    <name type="scientific">Candidozyma duobushaemuli</name>
    <dbReference type="NCBI Taxonomy" id="1231522"/>
    <lineage>
        <taxon>Eukaryota</taxon>
        <taxon>Fungi</taxon>
        <taxon>Dikarya</taxon>
        <taxon>Ascomycota</taxon>
        <taxon>Saccharomycotina</taxon>
        <taxon>Pichiomycetes</taxon>
        <taxon>Metschnikowiaceae</taxon>
        <taxon>Candidozyma</taxon>
    </lineage>
</organism>
<reference evidence="3 4" key="1">
    <citation type="submission" date="2017-12" db="EMBL/GenBank/DDBJ databases">
        <title>Genome Sequence of the Amphotericin B-resistant Candida duobushaemulonii strain, B09383.</title>
        <authorList>
            <person name="Chow N.A."/>
            <person name="Gade L."/>
            <person name="Batra D."/>
            <person name="Rowe L.A."/>
            <person name="Loparev V.N."/>
            <person name="Litvintseva A.P."/>
        </authorList>
    </citation>
    <scope>NUCLEOTIDE SEQUENCE [LARGE SCALE GENOMIC DNA]</scope>
    <source>
        <strain evidence="3 4">B09383</strain>
    </source>
</reference>
<evidence type="ECO:0000313" key="4">
    <source>
        <dbReference type="Proteomes" id="UP000244406"/>
    </source>
</evidence>
<feature type="compositionally biased region" description="Low complexity" evidence="1">
    <location>
        <begin position="134"/>
        <end position="162"/>
    </location>
</feature>